<accession>A0A8E2BE57</accession>
<dbReference type="InterPro" id="IPR000709">
    <property type="entry name" value="Leu_Ile_Val-bd"/>
</dbReference>
<dbReference type="Gene3D" id="3.40.50.2300">
    <property type="match status" value="2"/>
</dbReference>
<dbReference type="Proteomes" id="UP000532373">
    <property type="component" value="Unassembled WGS sequence"/>
</dbReference>
<dbReference type="EMBL" id="JACHGI010000007">
    <property type="protein sequence ID" value="MBB6467994.1"/>
    <property type="molecule type" value="Genomic_DNA"/>
</dbReference>
<evidence type="ECO:0000256" key="1">
    <source>
        <dbReference type="SAM" id="SignalP"/>
    </source>
</evidence>
<feature type="chain" id="PRO_5034072684" evidence="1">
    <location>
        <begin position="33"/>
        <end position="436"/>
    </location>
</feature>
<evidence type="ECO:0000313" key="2">
    <source>
        <dbReference type="EMBL" id="MBB6467994.1"/>
    </source>
</evidence>
<keyword evidence="1" id="KW-0732">Signal</keyword>
<dbReference type="Pfam" id="PF13433">
    <property type="entry name" value="Peripla_BP_5"/>
    <property type="match status" value="1"/>
</dbReference>
<protein>
    <submittedName>
        <fullName evidence="2">Urea transport system substrate-binding protein</fullName>
    </submittedName>
</protein>
<dbReference type="InterPro" id="IPR028082">
    <property type="entry name" value="Peripla_BP_I"/>
</dbReference>
<dbReference type="PROSITE" id="PS51318">
    <property type="entry name" value="TAT"/>
    <property type="match status" value="1"/>
</dbReference>
<dbReference type="CDD" id="cd06357">
    <property type="entry name" value="PBP1_AmiC"/>
    <property type="match status" value="1"/>
</dbReference>
<proteinExistence type="predicted"/>
<name>A0A8E2BE57_9HYPH</name>
<dbReference type="RefSeq" id="WP_184770349.1">
    <property type="nucleotide sequence ID" value="NZ_JACHGI010000007.1"/>
</dbReference>
<dbReference type="PRINTS" id="PR00337">
    <property type="entry name" value="LEUILEVALBP"/>
</dbReference>
<organism evidence="2 3">
    <name type="scientific">Aminobacter carboxidus</name>
    <dbReference type="NCBI Taxonomy" id="376165"/>
    <lineage>
        <taxon>Bacteria</taxon>
        <taxon>Pseudomonadati</taxon>
        <taxon>Pseudomonadota</taxon>
        <taxon>Alphaproteobacteria</taxon>
        <taxon>Hyphomicrobiales</taxon>
        <taxon>Phyllobacteriaceae</taxon>
        <taxon>Aminobacter</taxon>
    </lineage>
</organism>
<dbReference type="AlphaFoldDB" id="A0A8E2BE57"/>
<sequence>MTITRRNLIKNAGGAAIVAVAAPNLILSTASAAQPWIAKGGTIKVGVLFSQSGPLAVVENDSTQVVRFAIDEINANGGVAGLQIEPVVIDAKSDIKIYSEKISQLILRDRVISTFGGYTSASRRAVAPIVMARDHLFYYPTCYEGRECTQNIINTGPLANQHSQDLIPFMVENFGKKVYLVGSNYIWPKESNKNAKVWLEKVGGEVVGEEYVPLGGSEFAPIFNKIRQAKPDFIFSTVIGDSDVAMHKQFLEEGFKADKLPIASLTTGEIEVRAMGAEAGAGHFLSAPYFQALDNPTNHRFVENYLKSPYGGGGVTHYNMEETYLAVYAWKAGLEKALAQAGDIEAVTPRMIRDASGGIVLDDDISPEGKVWIDPDNFNIWLKPKIGQCQGDGQFKIIRAAAEHVAPDPMSIYPERGVCKADGLHAPDGTIQKNVL</sequence>
<dbReference type="InterPro" id="IPR006311">
    <property type="entry name" value="TAT_signal"/>
</dbReference>
<dbReference type="SUPFAM" id="SSF53822">
    <property type="entry name" value="Periplasmic binding protein-like I"/>
    <property type="match status" value="1"/>
</dbReference>
<feature type="signal peptide" evidence="1">
    <location>
        <begin position="1"/>
        <end position="32"/>
    </location>
</feature>
<reference evidence="2 3" key="1">
    <citation type="submission" date="2020-08" db="EMBL/GenBank/DDBJ databases">
        <title>Genomic Encyclopedia of Type Strains, Phase IV (KMG-IV): sequencing the most valuable type-strain genomes for metagenomic binning, comparative biology and taxonomic classification.</title>
        <authorList>
            <person name="Goeker M."/>
        </authorList>
    </citation>
    <scope>NUCLEOTIDE SEQUENCE [LARGE SCALE GENOMIC DNA]</scope>
    <source>
        <strain evidence="2 3">DSM 17454</strain>
    </source>
</reference>
<dbReference type="GO" id="GO:0006865">
    <property type="term" value="P:amino acid transport"/>
    <property type="evidence" value="ECO:0007669"/>
    <property type="project" value="InterPro"/>
</dbReference>
<dbReference type="PANTHER" id="PTHR47628">
    <property type="match status" value="1"/>
</dbReference>
<evidence type="ECO:0000313" key="3">
    <source>
        <dbReference type="Proteomes" id="UP000532373"/>
    </source>
</evidence>
<gene>
    <name evidence="2" type="ORF">HNQ96_003877</name>
</gene>
<dbReference type="InterPro" id="IPR039570">
    <property type="entry name" value="AmiC_PBP1"/>
</dbReference>
<dbReference type="PANTHER" id="PTHR47628:SF1">
    <property type="entry name" value="ALIPHATIC AMIDASE EXPRESSION-REGULATING PROTEIN"/>
    <property type="match status" value="1"/>
</dbReference>
<comment type="caution">
    <text evidence="2">The sequence shown here is derived from an EMBL/GenBank/DDBJ whole genome shotgun (WGS) entry which is preliminary data.</text>
</comment>
<dbReference type="GO" id="GO:0033218">
    <property type="term" value="F:amide binding"/>
    <property type="evidence" value="ECO:0007669"/>
    <property type="project" value="InterPro"/>
</dbReference>